<feature type="region of interest" description="Disordered" evidence="2">
    <location>
        <begin position="403"/>
        <end position="500"/>
    </location>
</feature>
<feature type="compositionally biased region" description="Basic and acidic residues" evidence="2">
    <location>
        <begin position="273"/>
        <end position="282"/>
    </location>
</feature>
<proteinExistence type="predicted"/>
<dbReference type="PANTHER" id="PTHR43215:SF14">
    <property type="entry name" value="RADIAL SPOKE HEAD 1 HOMOLOG"/>
    <property type="match status" value="1"/>
</dbReference>
<dbReference type="SMART" id="SM00698">
    <property type="entry name" value="MORN"/>
    <property type="match status" value="2"/>
</dbReference>
<name>A0ABP1IKJ6_9EUKA</name>
<evidence type="ECO:0000256" key="2">
    <source>
        <dbReference type="SAM" id="MobiDB-lite"/>
    </source>
</evidence>
<feature type="compositionally biased region" description="Polar residues" evidence="2">
    <location>
        <begin position="416"/>
        <end position="431"/>
    </location>
</feature>
<organism evidence="3 4">
    <name type="scientific">Hexamita inflata</name>
    <dbReference type="NCBI Taxonomy" id="28002"/>
    <lineage>
        <taxon>Eukaryota</taxon>
        <taxon>Metamonada</taxon>
        <taxon>Diplomonadida</taxon>
        <taxon>Hexamitidae</taxon>
        <taxon>Hexamitinae</taxon>
        <taxon>Hexamita</taxon>
    </lineage>
</organism>
<sequence>MWRNQPKQAVSSENMIDSRQTIVTKDYTYIGDMVNGLKSGFGSIIYRDNSVYSGNFIEDQFSGRGTFIYENGAVLNGTFSEGELVHGTVTFKDQTNQITGNIWRHIFGHTIVQNSKQQIQEEQIVNMKKCLTNIESQVQQMTNKFQKVNDTISHMQESLNQIQVHEISQQVIIQKITSLEENNQKLTKYFSTTSAPEAETIVQDVVANSVVNQKADKLEETKAETTTKDKPQGMLFSDEEEKIQEKDAPTNEKPAYNNLFSDVEEIIDDKVEEKEKETKSETKPNNFGFNFNPKKNQIVNTDGMPLPTFKKNQTTESKPYIVSSPKKIQLQIQQTKTEPIVDLAKKEEPKKFGDIAFKPKAEVQKTEMTEETKQDLIKNKPFLQEISKPKAVKLQENTELEDIFGTKGKSEDKQEPQITKTNFGATTQLNADKQKEQTSDTGFPKYTFGAPQNKTDLPNDQKPTGFGVQNDQKAQVDAKKPTGFNFGNAGLANTDESKKESQVEVNAKKPTGFNYFGFAKVEIVQNQTNLMEDNKKLKPQLLKKVPDNFQPEIKKENISPKKEAEKSEPALPFIDDYVNGMDDVL</sequence>
<dbReference type="Gene3D" id="2.20.110.10">
    <property type="entry name" value="Histone H3 K4-specific methyltransferase SET7/9 N-terminal domain"/>
    <property type="match status" value="1"/>
</dbReference>
<dbReference type="Pfam" id="PF02493">
    <property type="entry name" value="MORN"/>
    <property type="match status" value="2"/>
</dbReference>
<accession>A0ABP1IKJ6</accession>
<feature type="compositionally biased region" description="Basic and acidic residues" evidence="2">
    <location>
        <begin position="552"/>
        <end position="568"/>
    </location>
</feature>
<evidence type="ECO:0000256" key="1">
    <source>
        <dbReference type="ARBA" id="ARBA00022737"/>
    </source>
</evidence>
<dbReference type="InterPro" id="IPR003409">
    <property type="entry name" value="MORN"/>
</dbReference>
<feature type="region of interest" description="Disordered" evidence="2">
    <location>
        <begin position="217"/>
        <end position="255"/>
    </location>
</feature>
<dbReference type="Proteomes" id="UP001642409">
    <property type="component" value="Unassembled WGS sequence"/>
</dbReference>
<dbReference type="PANTHER" id="PTHR43215">
    <property type="entry name" value="RADIAL SPOKE HEAD 1 HOMOLOG"/>
    <property type="match status" value="1"/>
</dbReference>
<feature type="compositionally biased region" description="Polar residues" evidence="2">
    <location>
        <begin position="450"/>
        <end position="473"/>
    </location>
</feature>
<feature type="compositionally biased region" description="Basic and acidic residues" evidence="2">
    <location>
        <begin position="217"/>
        <end position="231"/>
    </location>
</feature>
<dbReference type="SUPFAM" id="SSF82185">
    <property type="entry name" value="Histone H3 K4-specific methyltransferase SET7/9 N-terminal domain"/>
    <property type="match status" value="1"/>
</dbReference>
<evidence type="ECO:0000313" key="3">
    <source>
        <dbReference type="EMBL" id="CAL6018109.1"/>
    </source>
</evidence>
<dbReference type="EMBL" id="CAXDID020000080">
    <property type="protein sequence ID" value="CAL6018109.1"/>
    <property type="molecule type" value="Genomic_DNA"/>
</dbReference>
<feature type="region of interest" description="Disordered" evidence="2">
    <location>
        <begin position="548"/>
        <end position="570"/>
    </location>
</feature>
<keyword evidence="1" id="KW-0677">Repeat</keyword>
<keyword evidence="4" id="KW-1185">Reference proteome</keyword>
<evidence type="ECO:0000313" key="4">
    <source>
        <dbReference type="Proteomes" id="UP001642409"/>
    </source>
</evidence>
<feature type="region of interest" description="Disordered" evidence="2">
    <location>
        <begin position="273"/>
        <end position="296"/>
    </location>
</feature>
<protein>
    <submittedName>
        <fullName evidence="3">Partial</fullName>
    </submittedName>
</protein>
<reference evidence="3 4" key="1">
    <citation type="submission" date="2024-07" db="EMBL/GenBank/DDBJ databases">
        <authorList>
            <person name="Akdeniz Z."/>
        </authorList>
    </citation>
    <scope>NUCLEOTIDE SEQUENCE [LARGE SCALE GENOMIC DNA]</scope>
</reference>
<gene>
    <name evidence="3" type="ORF">HINF_LOCUS26306</name>
</gene>
<comment type="caution">
    <text evidence="3">The sequence shown here is derived from an EMBL/GenBank/DDBJ whole genome shotgun (WGS) entry which is preliminary data.</text>
</comment>
<feature type="compositionally biased region" description="Low complexity" evidence="2">
    <location>
        <begin position="283"/>
        <end position="296"/>
    </location>
</feature>